<feature type="domain" description="Glycosyl hydrolase family 36 C-terminal" evidence="8">
    <location>
        <begin position="633"/>
        <end position="681"/>
    </location>
</feature>
<keyword evidence="11" id="KW-1185">Reference proteome</keyword>
<evidence type="ECO:0000259" key="9">
    <source>
        <dbReference type="Pfam" id="PF16875"/>
    </source>
</evidence>
<dbReference type="PANTHER" id="PTHR43053:SF3">
    <property type="entry name" value="ALPHA-GALACTOSIDASE C-RELATED"/>
    <property type="match status" value="1"/>
</dbReference>
<dbReference type="InterPro" id="IPR002252">
    <property type="entry name" value="Glyco_hydro_36"/>
</dbReference>
<evidence type="ECO:0000256" key="7">
    <source>
        <dbReference type="PIRSR" id="PIRSR005536-2"/>
    </source>
</evidence>
<evidence type="ECO:0000256" key="3">
    <source>
        <dbReference type="ARBA" id="ARBA00022801"/>
    </source>
</evidence>
<evidence type="ECO:0000259" key="8">
    <source>
        <dbReference type="Pfam" id="PF16874"/>
    </source>
</evidence>
<feature type="binding site" evidence="7">
    <location>
        <position position="402"/>
    </location>
    <ligand>
        <name>substrate</name>
    </ligand>
</feature>
<comment type="similarity">
    <text evidence="5">Belongs to the glycosyl hydrolase.</text>
</comment>
<name>A0A1H8YLG1_9PSEU</name>
<dbReference type="Proteomes" id="UP000198582">
    <property type="component" value="Unassembled WGS sequence"/>
</dbReference>
<feature type="binding site" evidence="7">
    <location>
        <position position="162"/>
    </location>
    <ligand>
        <name>substrate</name>
    </ligand>
</feature>
<evidence type="ECO:0000313" key="10">
    <source>
        <dbReference type="EMBL" id="SEP52238.1"/>
    </source>
</evidence>
<dbReference type="InterPro" id="IPR031704">
    <property type="entry name" value="Glyco_hydro_36_N"/>
</dbReference>
<comment type="catalytic activity">
    <reaction evidence="1 5">
        <text>Hydrolysis of terminal, non-reducing alpha-D-galactose residues in alpha-D-galactosides, including galactose oligosaccharides, galactomannans and galactolipids.</text>
        <dbReference type="EC" id="3.2.1.22"/>
    </reaction>
</comment>
<dbReference type="Gene3D" id="2.70.98.60">
    <property type="entry name" value="alpha-galactosidase from lactobacil brevis"/>
    <property type="match status" value="1"/>
</dbReference>
<evidence type="ECO:0000313" key="11">
    <source>
        <dbReference type="Proteomes" id="UP000198582"/>
    </source>
</evidence>
<dbReference type="GO" id="GO:0016052">
    <property type="term" value="P:carbohydrate catabolic process"/>
    <property type="evidence" value="ECO:0007669"/>
    <property type="project" value="InterPro"/>
</dbReference>
<feature type="active site" description="Proton donor" evidence="6">
    <location>
        <position position="504"/>
    </location>
</feature>
<protein>
    <recommendedName>
        <fullName evidence="2 5">Alpha-galactosidase</fullName>
        <ecNumber evidence="2 5">3.2.1.22</ecNumber>
    </recommendedName>
</protein>
<dbReference type="Pfam" id="PF16875">
    <property type="entry name" value="Glyco_hydro_36N"/>
    <property type="match status" value="1"/>
</dbReference>
<dbReference type="PANTHER" id="PTHR43053">
    <property type="entry name" value="GLYCOSIDASE FAMILY 31"/>
    <property type="match status" value="1"/>
</dbReference>
<dbReference type="CDD" id="cd14791">
    <property type="entry name" value="GH36"/>
    <property type="match status" value="1"/>
</dbReference>
<feature type="domain" description="Glycosyl hydrolase family 36 N-terminal" evidence="9">
    <location>
        <begin position="92"/>
        <end position="235"/>
    </location>
</feature>
<accession>A0A1H8YLG1</accession>
<dbReference type="InterPro" id="IPR031705">
    <property type="entry name" value="Glyco_hydro_36_C"/>
</dbReference>
<feature type="binding site" evidence="7">
    <location>
        <position position="482"/>
    </location>
    <ligand>
        <name>substrate</name>
    </ligand>
</feature>
<reference evidence="10 11" key="1">
    <citation type="submission" date="2016-10" db="EMBL/GenBank/DDBJ databases">
        <authorList>
            <person name="de Groot N.N."/>
        </authorList>
    </citation>
    <scope>NUCLEOTIDE SEQUENCE [LARGE SCALE GENOMIC DNA]</scope>
    <source>
        <strain evidence="10 11">DSM 44993</strain>
    </source>
</reference>
<dbReference type="InterPro" id="IPR050985">
    <property type="entry name" value="Alpha-glycosidase_related"/>
</dbReference>
<keyword evidence="3 5" id="KW-0378">Hydrolase</keyword>
<organism evidence="10 11">
    <name type="scientific">Amycolatopsis saalfeldensis</name>
    <dbReference type="NCBI Taxonomy" id="394193"/>
    <lineage>
        <taxon>Bacteria</taxon>
        <taxon>Bacillati</taxon>
        <taxon>Actinomycetota</taxon>
        <taxon>Actinomycetes</taxon>
        <taxon>Pseudonocardiales</taxon>
        <taxon>Pseudonocardiaceae</taxon>
        <taxon>Amycolatopsis</taxon>
    </lineage>
</organism>
<dbReference type="Gene3D" id="3.20.20.70">
    <property type="entry name" value="Aldolase class I"/>
    <property type="match status" value="1"/>
</dbReference>
<evidence type="ECO:0000256" key="5">
    <source>
        <dbReference type="PIRNR" id="PIRNR005536"/>
    </source>
</evidence>
<dbReference type="EMBL" id="FOEF01000019">
    <property type="protein sequence ID" value="SEP52238.1"/>
    <property type="molecule type" value="Genomic_DNA"/>
</dbReference>
<dbReference type="Pfam" id="PF16874">
    <property type="entry name" value="Glyco_hydro_36C"/>
    <property type="match status" value="1"/>
</dbReference>
<feature type="binding site" evidence="7">
    <location>
        <begin position="325"/>
        <end position="326"/>
    </location>
    <ligand>
        <name>substrate</name>
    </ligand>
</feature>
<evidence type="ECO:0000256" key="2">
    <source>
        <dbReference type="ARBA" id="ARBA00012755"/>
    </source>
</evidence>
<feature type="binding site" evidence="7">
    <location>
        <position position="504"/>
    </location>
    <ligand>
        <name>substrate</name>
    </ligand>
</feature>
<dbReference type="GO" id="GO:0004557">
    <property type="term" value="F:alpha-galactosidase activity"/>
    <property type="evidence" value="ECO:0007669"/>
    <property type="project" value="UniProtKB-UniRule"/>
</dbReference>
<evidence type="ECO:0000256" key="1">
    <source>
        <dbReference type="ARBA" id="ARBA00001255"/>
    </source>
</evidence>
<feature type="binding site" evidence="7">
    <location>
        <begin position="435"/>
        <end position="439"/>
    </location>
    <ligand>
        <name>substrate</name>
    </ligand>
</feature>
<feature type="active site" description="Nucleophile" evidence="6">
    <location>
        <position position="437"/>
    </location>
</feature>
<gene>
    <name evidence="10" type="ORF">SAMN04489732_119120</name>
</gene>
<evidence type="ECO:0000256" key="4">
    <source>
        <dbReference type="ARBA" id="ARBA00023295"/>
    </source>
</evidence>
<proteinExistence type="inferred from homology"/>
<dbReference type="InterPro" id="IPR017853">
    <property type="entry name" value="GH"/>
</dbReference>
<dbReference type="STRING" id="394193.SAMN04489732_119120"/>
<evidence type="ECO:0000256" key="6">
    <source>
        <dbReference type="PIRSR" id="PIRSR005536-1"/>
    </source>
</evidence>
<sequence>MKTQWTLQLRSTSYTVALEPGHRWLELVAWGPRGVEHGPSAFANRGAVHFITEADAAPVEYAPRGQRPFSGADLAVAGDSWWRFDGDESTEDVLRLAFLDEVNGLRTVLCYRAEPGTDVLCRWAELTNTGASALEIERLGSAGVSVATGPAGARLTYLTGQWLQEFTRRTTVLPAGGFRMESRFGVPGHAHVPWLAVQDAAVDDGPAYGVSLAWSGSWELDADIEPSGLTRVRAGRLASPGPIRLAPGSRLVTPELALASSVDGLHGLASVWHEYSRFLAGPRLDRRRPVLYNSWEATEFDVSGERQLELAEQAAKLGVELFVVDDGWFTGRHDDTGGLGDWTPEESSFEGGFGAFVDSVRALGLDFGLWVEPEAVSPKSRLYAEHPDWVYQVDGRPLTLIRNQLLLDLGRPEVFEYVRGMLDTLLTTYPIGYLKWDMNRPPTERGRPGFPTADLDAEHVDAYHRLLDHLRVKYPDVLIESCSGGGGRADLATVSRSDVVWPSDNTAPLDRLAIQDGFLLMHAPHLMSSWVTDSPGAFDPRPRSLRFRFVLAMAGVLGIGADLNRWTPEQRDEAAEMIALYKEIRPIVHKGQCRVHSGPSSPTAAIQYTMDSMVVVLAWSTGQLTGAPLTPGRSSRIPLHGLVSDAVYIDAEGAEYSGAHLRHVGLPVEWTETHDAQVVVLHRS</sequence>
<dbReference type="AlphaFoldDB" id="A0A1H8YLG1"/>
<dbReference type="EC" id="3.2.1.22" evidence="2 5"/>
<dbReference type="FunFam" id="3.20.20.70:FF:000118">
    <property type="entry name" value="Alpha-galactosidase"/>
    <property type="match status" value="1"/>
</dbReference>
<keyword evidence="4 5" id="KW-0326">Glycosidase</keyword>
<dbReference type="PRINTS" id="PR00743">
    <property type="entry name" value="GLHYDRLASE36"/>
</dbReference>
<dbReference type="PIRSF" id="PIRSF005536">
    <property type="entry name" value="Agal"/>
    <property type="match status" value="1"/>
</dbReference>
<dbReference type="SUPFAM" id="SSF51445">
    <property type="entry name" value="(Trans)glycosidases"/>
    <property type="match status" value="1"/>
</dbReference>
<dbReference type="OrthoDB" id="9758822at2"/>
<dbReference type="InterPro" id="IPR038417">
    <property type="entry name" value="Alpga-gal_N_sf"/>
</dbReference>
<dbReference type="InterPro" id="IPR013785">
    <property type="entry name" value="Aldolase_TIM"/>
</dbReference>
<dbReference type="Pfam" id="PF02065">
    <property type="entry name" value="Melibiase"/>
    <property type="match status" value="1"/>
</dbReference>